<evidence type="ECO:0000256" key="1">
    <source>
        <dbReference type="SAM" id="MobiDB-lite"/>
    </source>
</evidence>
<evidence type="ECO:0000313" key="4">
    <source>
        <dbReference type="Proteomes" id="UP000261480"/>
    </source>
</evidence>
<dbReference type="AlphaFoldDB" id="A0A3B3Y390"/>
<organism evidence="3 4">
    <name type="scientific">Poecilia mexicana</name>
    <dbReference type="NCBI Taxonomy" id="48701"/>
    <lineage>
        <taxon>Eukaryota</taxon>
        <taxon>Metazoa</taxon>
        <taxon>Chordata</taxon>
        <taxon>Craniata</taxon>
        <taxon>Vertebrata</taxon>
        <taxon>Euteleostomi</taxon>
        <taxon>Actinopterygii</taxon>
        <taxon>Neopterygii</taxon>
        <taxon>Teleostei</taxon>
        <taxon>Neoteleostei</taxon>
        <taxon>Acanthomorphata</taxon>
        <taxon>Ovalentaria</taxon>
        <taxon>Atherinomorphae</taxon>
        <taxon>Cyprinodontiformes</taxon>
        <taxon>Poeciliidae</taxon>
        <taxon>Poeciliinae</taxon>
        <taxon>Poecilia</taxon>
    </lineage>
</organism>
<dbReference type="Proteomes" id="UP000261480">
    <property type="component" value="Unplaced"/>
</dbReference>
<feature type="domain" description="PiggyBac transposable element-derived protein" evidence="2">
    <location>
        <begin position="92"/>
        <end position="447"/>
    </location>
</feature>
<proteinExistence type="predicted"/>
<dbReference type="PANTHER" id="PTHR46599:SF3">
    <property type="entry name" value="PIGGYBAC TRANSPOSABLE ELEMENT-DERIVED PROTEIN 4"/>
    <property type="match status" value="1"/>
</dbReference>
<name>A0A3B3Y390_9TELE</name>
<dbReference type="Pfam" id="PF13843">
    <property type="entry name" value="DDE_Tnp_1_7"/>
    <property type="match status" value="1"/>
</dbReference>
<reference evidence="3" key="1">
    <citation type="submission" date="2025-08" db="UniProtKB">
        <authorList>
            <consortium name="Ensembl"/>
        </authorList>
    </citation>
    <scope>IDENTIFICATION</scope>
</reference>
<accession>A0A3B3Y390</accession>
<feature type="compositionally biased region" description="Basic and acidic residues" evidence="1">
    <location>
        <begin position="15"/>
        <end position="46"/>
    </location>
</feature>
<evidence type="ECO:0000259" key="2">
    <source>
        <dbReference type="Pfam" id="PF13843"/>
    </source>
</evidence>
<dbReference type="PANTHER" id="PTHR46599">
    <property type="entry name" value="PIGGYBAC TRANSPOSABLE ELEMENT-DERIVED PROTEIN 4"/>
    <property type="match status" value="1"/>
</dbReference>
<feature type="region of interest" description="Disordered" evidence="1">
    <location>
        <begin position="14"/>
        <end position="46"/>
    </location>
</feature>
<keyword evidence="4" id="KW-1185">Reference proteome</keyword>
<evidence type="ECO:0000313" key="3">
    <source>
        <dbReference type="Ensembl" id="ENSPMEP00000021827.1"/>
    </source>
</evidence>
<dbReference type="STRING" id="48701.ENSPMEP00000021827"/>
<reference evidence="3" key="2">
    <citation type="submission" date="2025-09" db="UniProtKB">
        <authorList>
            <consortium name="Ensembl"/>
        </authorList>
    </citation>
    <scope>IDENTIFICATION</scope>
</reference>
<protein>
    <recommendedName>
        <fullName evidence="2">PiggyBac transposable element-derived protein domain-containing protein</fullName>
    </recommendedName>
</protein>
<sequence>MPANLCLPLLHGRRVQSEEEKMSDRAESQSEAHDNMTNKRPSRDKETEEIPGWFCVWRRRSKPDEKGFQPLRFFPKRIPGVQPPLNVENPQPGEIFEYFFDNEVLTLVCDFTNKGVARNLEKGRKFSWTEISPGELKKFIGMLLYMSISRLPKIRDFWRTGSIFSLQTPATIMSRDWFLAILANVRMSDPEEDQQNDKLKGTETYDPLHRVRPLMEMIGTRCRALYHPRQHLAVDERMVSTKARLSIKQYMKAKPTKWGLKFFVLADKNGYTVDFQLYTGKSNVSSGKGLSFDVVTTLVRKEYLGSGYIVYTDNFYTSPVLFKHLRTQGFGACGTYRQGRVGVPTTTENALTKKSPRGSIRWIRDGELLFVKWMDTREVSMCSTIHPVYTGESVQRWQKSPDGKVQKVAVPRPTAVTEYNKYMGGVDTSDQMIGTHSIHRKTKRWVTTCCTMRRKQKTQQSFQEELAAHLLGVPLYDEPQKEAGKKHLPVPCSSNKQAKSEKASMGRRRCKLCQRSTAWRFLIVSLFLICKNN</sequence>
<dbReference type="InterPro" id="IPR029526">
    <property type="entry name" value="PGBD"/>
</dbReference>
<dbReference type="Ensembl" id="ENSPMET00000014286.1">
    <property type="protein sequence ID" value="ENSPMEP00000021827.1"/>
    <property type="gene ID" value="ENSPMEG00000002297.1"/>
</dbReference>